<protein>
    <submittedName>
        <fullName evidence="1">Uncharacterized protein</fullName>
    </submittedName>
</protein>
<organism evidence="1 2">
    <name type="scientific">Cinchona calisaya</name>
    <dbReference type="NCBI Taxonomy" id="153742"/>
    <lineage>
        <taxon>Eukaryota</taxon>
        <taxon>Viridiplantae</taxon>
        <taxon>Streptophyta</taxon>
        <taxon>Embryophyta</taxon>
        <taxon>Tracheophyta</taxon>
        <taxon>Spermatophyta</taxon>
        <taxon>Magnoliopsida</taxon>
        <taxon>eudicotyledons</taxon>
        <taxon>Gunneridae</taxon>
        <taxon>Pentapetalae</taxon>
        <taxon>asterids</taxon>
        <taxon>lamiids</taxon>
        <taxon>Gentianales</taxon>
        <taxon>Rubiaceae</taxon>
        <taxon>Cinchonoideae</taxon>
        <taxon>Cinchoneae</taxon>
        <taxon>Cinchona</taxon>
    </lineage>
</organism>
<comment type="caution">
    <text evidence="1">The sequence shown here is derived from an EMBL/GenBank/DDBJ whole genome shotgun (WGS) entry which is preliminary data.</text>
</comment>
<keyword evidence="2" id="KW-1185">Reference proteome</keyword>
<gene>
    <name evidence="1" type="ORF">ACH5RR_005475</name>
</gene>
<proteinExistence type="predicted"/>
<evidence type="ECO:0000313" key="2">
    <source>
        <dbReference type="Proteomes" id="UP001630127"/>
    </source>
</evidence>
<evidence type="ECO:0000313" key="1">
    <source>
        <dbReference type="EMBL" id="KAL3531954.1"/>
    </source>
</evidence>
<name>A0ABD3ALB1_9GENT</name>
<sequence>MLLYYINGSSKKLPSPPAFSSRTSRIALLPLLENHILANFAVSMLHEQVAPVVARYVTTSTHIQRDESRLSFHLMKNERILQMSILGIPILRITIDLCWED</sequence>
<dbReference type="Proteomes" id="UP001630127">
    <property type="component" value="Unassembled WGS sequence"/>
</dbReference>
<reference evidence="1 2" key="1">
    <citation type="submission" date="2024-11" db="EMBL/GenBank/DDBJ databases">
        <title>A near-complete genome assembly of Cinchona calisaya.</title>
        <authorList>
            <person name="Lian D.C."/>
            <person name="Zhao X.W."/>
            <person name="Wei L."/>
        </authorList>
    </citation>
    <scope>NUCLEOTIDE SEQUENCE [LARGE SCALE GENOMIC DNA]</scope>
    <source>
        <tissue evidence="1">Nenye</tissue>
    </source>
</reference>
<dbReference type="AlphaFoldDB" id="A0ABD3ALB1"/>
<dbReference type="EMBL" id="JBJUIK010000003">
    <property type="protein sequence ID" value="KAL3531954.1"/>
    <property type="molecule type" value="Genomic_DNA"/>
</dbReference>
<accession>A0ABD3ALB1</accession>